<reference evidence="4" key="1">
    <citation type="journal article" date="2020" name="Stud. Mycol.">
        <title>101 Dothideomycetes genomes: a test case for predicting lifestyles and emergence of pathogens.</title>
        <authorList>
            <person name="Haridas S."/>
            <person name="Albert R."/>
            <person name="Binder M."/>
            <person name="Bloem J."/>
            <person name="Labutti K."/>
            <person name="Salamov A."/>
            <person name="Andreopoulos B."/>
            <person name="Baker S."/>
            <person name="Barry K."/>
            <person name="Bills G."/>
            <person name="Bluhm B."/>
            <person name="Cannon C."/>
            <person name="Castanera R."/>
            <person name="Culley D."/>
            <person name="Daum C."/>
            <person name="Ezra D."/>
            <person name="Gonzalez J."/>
            <person name="Henrissat B."/>
            <person name="Kuo A."/>
            <person name="Liang C."/>
            <person name="Lipzen A."/>
            <person name="Lutzoni F."/>
            <person name="Magnuson J."/>
            <person name="Mondo S."/>
            <person name="Nolan M."/>
            <person name="Ohm R."/>
            <person name="Pangilinan J."/>
            <person name="Park H.-J."/>
            <person name="Ramirez L."/>
            <person name="Alfaro M."/>
            <person name="Sun H."/>
            <person name="Tritt A."/>
            <person name="Yoshinaga Y."/>
            <person name="Zwiers L.-H."/>
            <person name="Turgeon B."/>
            <person name="Goodwin S."/>
            <person name="Spatafora J."/>
            <person name="Crous P."/>
            <person name="Grigoriev I."/>
        </authorList>
    </citation>
    <scope>NUCLEOTIDE SEQUENCE</scope>
    <source>
        <strain evidence="4">CBS 113979</strain>
    </source>
</reference>
<sequence length="653" mass="73156">METDPNFFTCSLEQAWRPATPRREFRNINHFLDSQARKIPRRLAVTFFSPSRQVPWKVYTCNFSVLRDASIIIAQILEEEHRAELSQSRTVALLCPSSPTFLFVFLGLIRLGRAVLIISPRCRPASIARLCRDSQVSCLFYGPTHQSLAQAAVRKGASNGVPKLEIIDLVVSVGRDIFATIGSYTSRLYKRGTIIQDTATAYLTHSSPSTGVPTPVAHSHRSTIGLLPHLPDPTGGAVFITNPFEAGGIAELFRAWTSDVPVFLFPWRDLTIMPRTVVDCVGISNMFCKVRYFSCLPQTLEALHRNQDSINMLKSMSIVGVRGVGLASEIGDQLVEKGVRLMCRLETPTCGFLMSSHRDYATDFGWQYFRSAGYQRLELKKTTDGLYELVIHPQWLLETKLMASDGAFATSTTFVPHPSIKDAWKYCAQKEPDNLMRLMSGTPFDPARLEMQISRSSKLILDALIFGDGQAWIGALLFRSSSSKSLTDFELIDAVYPAIEIMNLLERSEIRLTREMMIAMPYVGGSTIPKDEDGIVQREAAQEKYKTIIRSSFKSNISSSATTMVPDEEITSRLVEAVRGILQTSSTITIDINEDLREMGMGPLGLVRLRDMLELGFLPAPAKFPKRIVEDRRTVKRLSEFVYQARYDCEASQ</sequence>
<dbReference type="Pfam" id="PF00501">
    <property type="entry name" value="AMP-binding"/>
    <property type="match status" value="1"/>
</dbReference>
<dbReference type="AlphaFoldDB" id="A0A6G1GUU4"/>
<dbReference type="GO" id="GO:0009234">
    <property type="term" value="P:menaquinone biosynthetic process"/>
    <property type="evidence" value="ECO:0007669"/>
    <property type="project" value="TreeGrafter"/>
</dbReference>
<keyword evidence="5" id="KW-1185">Reference proteome</keyword>
<protein>
    <submittedName>
        <fullName evidence="4">Acetyl-CoA synthetase-like protein</fullName>
    </submittedName>
</protein>
<evidence type="ECO:0000313" key="4">
    <source>
        <dbReference type="EMBL" id="KAF1984508.1"/>
    </source>
</evidence>
<accession>A0A6G1GUU4</accession>
<keyword evidence="2" id="KW-0436">Ligase</keyword>
<gene>
    <name evidence="4" type="ORF">K402DRAFT_405890</name>
</gene>
<dbReference type="SUPFAM" id="SSF56801">
    <property type="entry name" value="Acetyl-CoA synthetase-like"/>
    <property type="match status" value="1"/>
</dbReference>
<dbReference type="PANTHER" id="PTHR24096:SF149">
    <property type="entry name" value="AMP-BINDING DOMAIN-CONTAINING PROTEIN-RELATED"/>
    <property type="match status" value="1"/>
</dbReference>
<comment type="similarity">
    <text evidence="1">Belongs to the ATP-dependent AMP-binding enzyme family.</text>
</comment>
<feature type="domain" description="AMP-dependent synthetase/ligase" evidence="3">
    <location>
        <begin position="34"/>
        <end position="225"/>
    </location>
</feature>
<evidence type="ECO:0000256" key="1">
    <source>
        <dbReference type="ARBA" id="ARBA00006432"/>
    </source>
</evidence>
<evidence type="ECO:0000256" key="2">
    <source>
        <dbReference type="ARBA" id="ARBA00022598"/>
    </source>
</evidence>
<dbReference type="InterPro" id="IPR042099">
    <property type="entry name" value="ANL_N_sf"/>
</dbReference>
<organism evidence="4 5">
    <name type="scientific">Aulographum hederae CBS 113979</name>
    <dbReference type="NCBI Taxonomy" id="1176131"/>
    <lineage>
        <taxon>Eukaryota</taxon>
        <taxon>Fungi</taxon>
        <taxon>Dikarya</taxon>
        <taxon>Ascomycota</taxon>
        <taxon>Pezizomycotina</taxon>
        <taxon>Dothideomycetes</taxon>
        <taxon>Pleosporomycetidae</taxon>
        <taxon>Aulographales</taxon>
        <taxon>Aulographaceae</taxon>
    </lineage>
</organism>
<dbReference type="Pfam" id="PF23562">
    <property type="entry name" value="AMP-binding_C_3"/>
    <property type="match status" value="1"/>
</dbReference>
<dbReference type="Gene3D" id="3.40.50.12780">
    <property type="entry name" value="N-terminal domain of ligase-like"/>
    <property type="match status" value="1"/>
</dbReference>
<dbReference type="InterPro" id="IPR000873">
    <property type="entry name" value="AMP-dep_synth/lig_dom"/>
</dbReference>
<name>A0A6G1GUU4_9PEZI</name>
<dbReference type="GO" id="GO:0008756">
    <property type="term" value="F:o-succinylbenzoate-CoA ligase activity"/>
    <property type="evidence" value="ECO:0007669"/>
    <property type="project" value="TreeGrafter"/>
</dbReference>
<evidence type="ECO:0000313" key="5">
    <source>
        <dbReference type="Proteomes" id="UP000800041"/>
    </source>
</evidence>
<evidence type="ECO:0000259" key="3">
    <source>
        <dbReference type="Pfam" id="PF00501"/>
    </source>
</evidence>
<dbReference type="PANTHER" id="PTHR24096">
    <property type="entry name" value="LONG-CHAIN-FATTY-ACID--COA LIGASE"/>
    <property type="match status" value="1"/>
</dbReference>
<dbReference type="EMBL" id="ML977167">
    <property type="protein sequence ID" value="KAF1984508.1"/>
    <property type="molecule type" value="Genomic_DNA"/>
</dbReference>
<proteinExistence type="inferred from homology"/>
<dbReference type="OrthoDB" id="429813at2759"/>
<dbReference type="Proteomes" id="UP000800041">
    <property type="component" value="Unassembled WGS sequence"/>
</dbReference>